<reference evidence="1 2" key="1">
    <citation type="submission" date="2012-11" db="EMBL/GenBank/DDBJ databases">
        <authorList>
            <person name="Linke B."/>
        </authorList>
    </citation>
    <scope>NUCLEOTIDE SEQUENCE [LARGE SCALE GENOMIC DNA]</scope>
    <source>
        <strain evidence="2">CFBP 1232</strain>
    </source>
</reference>
<evidence type="ECO:0000313" key="1">
    <source>
        <dbReference type="EMBL" id="CCO94176.1"/>
    </source>
</evidence>
<name>A0A830ZWS9_ERWAM</name>
<protein>
    <submittedName>
        <fullName evidence="1">Uncharacterized protein</fullName>
    </submittedName>
</protein>
<comment type="caution">
    <text evidence="1">The sequence shown here is derived from an EMBL/GenBank/DDBJ whole genome shotgun (WGS) entry which is preliminary data.</text>
</comment>
<dbReference type="AlphaFoldDB" id="A0A830ZWS9"/>
<proteinExistence type="predicted"/>
<sequence length="37" mass="4265">MTGADAHREDLINSMIITAAVSIDMYRIRKTHQVRLH</sequence>
<accession>A0A830ZWS9</accession>
<evidence type="ECO:0000313" key="2">
    <source>
        <dbReference type="Proteomes" id="UP000013111"/>
    </source>
</evidence>
<dbReference type="Proteomes" id="UP000013111">
    <property type="component" value="Unassembled WGS sequence"/>
</dbReference>
<organism evidence="1 2">
    <name type="scientific">Erwinia amylovora NBRC 12687 = CFBP 1232</name>
    <dbReference type="NCBI Taxonomy" id="1219359"/>
    <lineage>
        <taxon>Bacteria</taxon>
        <taxon>Pseudomonadati</taxon>
        <taxon>Pseudomonadota</taxon>
        <taxon>Gammaproteobacteria</taxon>
        <taxon>Enterobacterales</taxon>
        <taxon>Erwiniaceae</taxon>
        <taxon>Erwinia</taxon>
    </lineage>
</organism>
<reference evidence="1 2" key="2">
    <citation type="submission" date="2013-04" db="EMBL/GenBank/DDBJ databases">
        <title>Comparative genomics of 12 strains of Erwinia amylovora identifies a pan-genome with a large conserved core and provides insights into host specificity.</title>
        <authorList>
            <person name="Mann R.A."/>
            <person name="Smits T.H.M."/>
            <person name="Buehlmann A."/>
            <person name="Blom J."/>
            <person name="Goesmann A."/>
            <person name="Frey J.E."/>
            <person name="Plummer K.M."/>
            <person name="Beer S.V."/>
            <person name="Luck J."/>
            <person name="Duffy B."/>
            <person name="Rodoni B."/>
        </authorList>
    </citation>
    <scope>NUCLEOTIDE SEQUENCE [LARGE SCALE GENOMIC DNA]</scope>
    <source>
        <strain evidence="2">CFBP 1232</strain>
    </source>
</reference>
<gene>
    <name evidence="1" type="ORF">BN437_2253</name>
</gene>
<dbReference type="EMBL" id="CAPB01000023">
    <property type="protein sequence ID" value="CCO94176.1"/>
    <property type="molecule type" value="Genomic_DNA"/>
</dbReference>